<comment type="caution">
    <text evidence="1">The sequence shown here is derived from an EMBL/GenBank/DDBJ whole genome shotgun (WGS) entry which is preliminary data.</text>
</comment>
<keyword evidence="2" id="KW-1185">Reference proteome</keyword>
<sequence>MDHSEFEFNWNQSNDEGNKTIVAQTDQDDQQTIQGLQKPSFIEKLRGKQPKHVEISDLPNPVMRGNILSIRLPKQAVERGKLFCNHCLVGRLDFKKISLSLVKTMALKLWGPESVWKIIPLGKGF</sequence>
<dbReference type="OrthoDB" id="1420620at2759"/>
<reference evidence="1 2" key="1">
    <citation type="submission" date="2020-06" db="EMBL/GenBank/DDBJ databases">
        <title>Transcriptomic and genomic resources for Thalictrum thalictroides and T. hernandezii: Facilitating candidate gene discovery in an emerging model plant lineage.</title>
        <authorList>
            <person name="Arias T."/>
            <person name="Riano-Pachon D.M."/>
            <person name="Di Stilio V.S."/>
        </authorList>
    </citation>
    <scope>NUCLEOTIDE SEQUENCE [LARGE SCALE GENOMIC DNA]</scope>
    <source>
        <strain evidence="2">cv. WT478/WT964</strain>
        <tissue evidence="1">Leaves</tissue>
    </source>
</reference>
<name>A0A7J6VRU2_THATH</name>
<dbReference type="Proteomes" id="UP000554482">
    <property type="component" value="Unassembled WGS sequence"/>
</dbReference>
<gene>
    <name evidence="1" type="ORF">FRX31_022600</name>
</gene>
<dbReference type="EMBL" id="JABWDY010027533">
    <property type="protein sequence ID" value="KAF5187814.1"/>
    <property type="molecule type" value="Genomic_DNA"/>
</dbReference>
<proteinExistence type="predicted"/>
<protein>
    <submittedName>
        <fullName evidence="1">Uncharacterized protein</fullName>
    </submittedName>
</protein>
<evidence type="ECO:0000313" key="2">
    <source>
        <dbReference type="Proteomes" id="UP000554482"/>
    </source>
</evidence>
<evidence type="ECO:0000313" key="1">
    <source>
        <dbReference type="EMBL" id="KAF5187814.1"/>
    </source>
</evidence>
<accession>A0A7J6VRU2</accession>
<organism evidence="1 2">
    <name type="scientific">Thalictrum thalictroides</name>
    <name type="common">Rue-anemone</name>
    <name type="synonym">Anemone thalictroides</name>
    <dbReference type="NCBI Taxonomy" id="46969"/>
    <lineage>
        <taxon>Eukaryota</taxon>
        <taxon>Viridiplantae</taxon>
        <taxon>Streptophyta</taxon>
        <taxon>Embryophyta</taxon>
        <taxon>Tracheophyta</taxon>
        <taxon>Spermatophyta</taxon>
        <taxon>Magnoliopsida</taxon>
        <taxon>Ranunculales</taxon>
        <taxon>Ranunculaceae</taxon>
        <taxon>Thalictroideae</taxon>
        <taxon>Thalictrum</taxon>
    </lineage>
</organism>
<dbReference type="AlphaFoldDB" id="A0A7J6VRU2"/>